<dbReference type="EMBL" id="JABBNT010000003">
    <property type="protein sequence ID" value="NMM45376.1"/>
    <property type="molecule type" value="Genomic_DNA"/>
</dbReference>
<keyword evidence="2" id="KW-0808">Transferase</keyword>
<name>A0A7Y0E2N4_9PROT</name>
<gene>
    <name evidence="3" type="ORF">HH303_12855</name>
</gene>
<dbReference type="SUPFAM" id="SSF56112">
    <property type="entry name" value="Protein kinase-like (PK-like)"/>
    <property type="match status" value="1"/>
</dbReference>
<evidence type="ECO:0000256" key="1">
    <source>
        <dbReference type="ARBA" id="ARBA00009460"/>
    </source>
</evidence>
<dbReference type="Gene3D" id="3.90.1200.10">
    <property type="match status" value="1"/>
</dbReference>
<organism evidence="3 4">
    <name type="scientific">Pacificispira spongiicola</name>
    <dbReference type="NCBI Taxonomy" id="2729598"/>
    <lineage>
        <taxon>Bacteria</taxon>
        <taxon>Pseudomonadati</taxon>
        <taxon>Pseudomonadota</taxon>
        <taxon>Alphaproteobacteria</taxon>
        <taxon>Rhodospirillales</taxon>
        <taxon>Rhodospirillaceae</taxon>
        <taxon>Pacificispira</taxon>
    </lineage>
</organism>
<dbReference type="Proteomes" id="UP000539372">
    <property type="component" value="Unassembled WGS sequence"/>
</dbReference>
<dbReference type="InterPro" id="IPR011009">
    <property type="entry name" value="Kinase-like_dom_sf"/>
</dbReference>
<dbReference type="RefSeq" id="WP_169625720.1">
    <property type="nucleotide sequence ID" value="NZ_JABBNT010000003.1"/>
</dbReference>
<dbReference type="PIRSF" id="PIRSF006221">
    <property type="entry name" value="Ketosamine-3-kinase"/>
    <property type="match status" value="1"/>
</dbReference>
<protein>
    <submittedName>
        <fullName evidence="3">Fructosamine kinase family protein</fullName>
    </submittedName>
</protein>
<dbReference type="Gene3D" id="3.30.200.20">
    <property type="entry name" value="Phosphorylase Kinase, domain 1"/>
    <property type="match status" value="1"/>
</dbReference>
<sequence>MTAPLRRRIETALNSAIRQRRPLSGGNICDTSLCEMADGRRVVVKVLEPRPQPTDLKPVSLREEAAMLNRLRRTETLPVPAVLYSERDFLILDHIDNDGVGGGSGMMDLADGLAALHSQQSVRFGYDQPTPIGPLQRPNPWTDSWPDFFRDHRLLFLGRLAEEVGRLPPGCFARLERLCDQIHAWIPGEGPSALIHGDLWMGNVLFDKGRLAAVIDPAVYYADPEIELAFLTLFGGVGDAFFARYADHRAIDPLFFEERQLLYQVEPLLAHAWFFGGSYGRRVDEIVTRYVGPG</sequence>
<evidence type="ECO:0000313" key="4">
    <source>
        <dbReference type="Proteomes" id="UP000539372"/>
    </source>
</evidence>
<keyword evidence="2 3" id="KW-0418">Kinase</keyword>
<dbReference type="AlphaFoldDB" id="A0A7Y0E2N4"/>
<dbReference type="PANTHER" id="PTHR12149:SF8">
    <property type="entry name" value="PROTEIN-RIBULOSAMINE 3-KINASE"/>
    <property type="match status" value="1"/>
</dbReference>
<dbReference type="PANTHER" id="PTHR12149">
    <property type="entry name" value="FRUCTOSAMINE 3 KINASE-RELATED PROTEIN"/>
    <property type="match status" value="1"/>
</dbReference>
<comment type="similarity">
    <text evidence="1 2">Belongs to the fructosamine kinase family.</text>
</comment>
<accession>A0A7Y0E2N4</accession>
<proteinExistence type="inferred from homology"/>
<dbReference type="GO" id="GO:0016301">
    <property type="term" value="F:kinase activity"/>
    <property type="evidence" value="ECO:0007669"/>
    <property type="project" value="UniProtKB-UniRule"/>
</dbReference>
<evidence type="ECO:0000256" key="2">
    <source>
        <dbReference type="PIRNR" id="PIRNR006221"/>
    </source>
</evidence>
<keyword evidence="4" id="KW-1185">Reference proteome</keyword>
<dbReference type="InterPro" id="IPR016477">
    <property type="entry name" value="Fructo-/Ketosamine-3-kinase"/>
</dbReference>
<reference evidence="3 4" key="1">
    <citation type="submission" date="2020-04" db="EMBL/GenBank/DDBJ databases">
        <title>Rhodospirillaceae bacterium KN72 isolated from deep sea.</title>
        <authorList>
            <person name="Zhang D.-C."/>
        </authorList>
    </citation>
    <scope>NUCLEOTIDE SEQUENCE [LARGE SCALE GENOMIC DNA]</scope>
    <source>
        <strain evidence="3 4">KN72</strain>
    </source>
</reference>
<dbReference type="Pfam" id="PF03881">
    <property type="entry name" value="Fructosamin_kin"/>
    <property type="match status" value="1"/>
</dbReference>
<comment type="caution">
    <text evidence="3">The sequence shown here is derived from an EMBL/GenBank/DDBJ whole genome shotgun (WGS) entry which is preliminary data.</text>
</comment>
<evidence type="ECO:0000313" key="3">
    <source>
        <dbReference type="EMBL" id="NMM45376.1"/>
    </source>
</evidence>